<feature type="domain" description="PHD-type" evidence="14">
    <location>
        <begin position="982"/>
        <end position="1118"/>
    </location>
</feature>
<dbReference type="InterPro" id="IPR013083">
    <property type="entry name" value="Znf_RING/FYVE/PHD"/>
</dbReference>
<evidence type="ECO:0000256" key="1">
    <source>
        <dbReference type="ARBA" id="ARBA00004123"/>
    </source>
</evidence>
<feature type="compositionally biased region" description="Basic and acidic residues" evidence="12">
    <location>
        <begin position="300"/>
        <end position="318"/>
    </location>
</feature>
<dbReference type="Proteomes" id="UP000655588">
    <property type="component" value="Unassembled WGS sequence"/>
</dbReference>
<comment type="subcellular location">
    <subcellularLocation>
        <location evidence="1">Nucleus</location>
    </subcellularLocation>
</comment>
<dbReference type="InterPro" id="IPR050390">
    <property type="entry name" value="C5-Methyltransferase"/>
</dbReference>
<dbReference type="SUPFAM" id="SSF63748">
    <property type="entry name" value="Tudor/PWWP/MBT"/>
    <property type="match status" value="1"/>
</dbReference>
<dbReference type="Pfam" id="PF00145">
    <property type="entry name" value="DNA_methylase"/>
    <property type="match status" value="1"/>
</dbReference>
<accession>A0A833VZG2</accession>
<organism evidence="15 16">
    <name type="scientific">Frieseomelitta varia</name>
    <dbReference type="NCBI Taxonomy" id="561572"/>
    <lineage>
        <taxon>Eukaryota</taxon>
        <taxon>Metazoa</taxon>
        <taxon>Ecdysozoa</taxon>
        <taxon>Arthropoda</taxon>
        <taxon>Hexapoda</taxon>
        <taxon>Insecta</taxon>
        <taxon>Pterygota</taxon>
        <taxon>Neoptera</taxon>
        <taxon>Endopterygota</taxon>
        <taxon>Hymenoptera</taxon>
        <taxon>Apocrita</taxon>
        <taxon>Aculeata</taxon>
        <taxon>Apoidea</taxon>
        <taxon>Anthophila</taxon>
        <taxon>Apidae</taxon>
        <taxon>Frieseomelitta</taxon>
    </lineage>
</organism>
<keyword evidence="5 11" id="KW-0808">Transferase</keyword>
<feature type="compositionally biased region" description="Basic residues" evidence="12">
    <location>
        <begin position="152"/>
        <end position="167"/>
    </location>
</feature>
<keyword evidence="9" id="KW-0862">Zinc</keyword>
<feature type="active site" evidence="11">
    <location>
        <position position="1210"/>
    </location>
</feature>
<evidence type="ECO:0000256" key="4">
    <source>
        <dbReference type="ARBA" id="ARBA00022603"/>
    </source>
</evidence>
<dbReference type="PROSITE" id="PS50812">
    <property type="entry name" value="PWWP"/>
    <property type="match status" value="1"/>
</dbReference>
<dbReference type="PANTHER" id="PTHR23068:SF25">
    <property type="entry name" value="DNA (CYTOSINE-5)-METHYLTRANSFERASE DRM2"/>
    <property type="match status" value="1"/>
</dbReference>
<dbReference type="EC" id="2.1.1.37" evidence="2"/>
<feature type="domain" description="PWWP" evidence="13">
    <location>
        <begin position="818"/>
        <end position="876"/>
    </location>
</feature>
<comment type="similarity">
    <text evidence="11">Belongs to the class I-like SAM-binding methyltransferase superfamily. C5-methyltransferase family.</text>
</comment>
<name>A0A833VZG2_9HYME</name>
<evidence type="ECO:0000256" key="7">
    <source>
        <dbReference type="ARBA" id="ARBA00022723"/>
    </source>
</evidence>
<feature type="compositionally biased region" description="Low complexity" evidence="12">
    <location>
        <begin position="387"/>
        <end position="404"/>
    </location>
</feature>
<feature type="compositionally biased region" description="Polar residues" evidence="12">
    <location>
        <begin position="257"/>
        <end position="282"/>
    </location>
</feature>
<feature type="region of interest" description="Disordered" evidence="12">
    <location>
        <begin position="150"/>
        <end position="180"/>
    </location>
</feature>
<evidence type="ECO:0000256" key="8">
    <source>
        <dbReference type="ARBA" id="ARBA00022771"/>
    </source>
</evidence>
<dbReference type="Gene3D" id="3.30.40.10">
    <property type="entry name" value="Zinc/RING finger domain, C3HC4 (zinc finger)"/>
    <property type="match status" value="1"/>
</dbReference>
<dbReference type="CDD" id="cd11725">
    <property type="entry name" value="ADDz_Dnmt3"/>
    <property type="match status" value="1"/>
</dbReference>
<feature type="compositionally biased region" description="Acidic residues" evidence="12">
    <location>
        <begin position="369"/>
        <end position="386"/>
    </location>
</feature>
<evidence type="ECO:0000256" key="2">
    <source>
        <dbReference type="ARBA" id="ARBA00011975"/>
    </source>
</evidence>
<keyword evidence="10" id="KW-0539">Nucleus</keyword>
<dbReference type="PANTHER" id="PTHR23068">
    <property type="entry name" value="DNA CYTOSINE-5- -METHYLTRANSFERASE 3-RELATED"/>
    <property type="match status" value="1"/>
</dbReference>
<evidence type="ECO:0000256" key="3">
    <source>
        <dbReference type="ARBA" id="ARBA00022491"/>
    </source>
</evidence>
<dbReference type="InterPro" id="IPR011011">
    <property type="entry name" value="Znf_FYVE_PHD"/>
</dbReference>
<evidence type="ECO:0000259" key="13">
    <source>
        <dbReference type="PROSITE" id="PS50812"/>
    </source>
</evidence>
<dbReference type="InterPro" id="IPR000313">
    <property type="entry name" value="PWWP_dom"/>
</dbReference>
<proteinExistence type="inferred from homology"/>
<dbReference type="InterPro" id="IPR001525">
    <property type="entry name" value="C5_MeTfrase"/>
</dbReference>
<protein>
    <recommendedName>
        <fullName evidence="2">DNA (cytosine-5-)-methyltransferase</fullName>
        <ecNumber evidence="2">2.1.1.37</ecNumber>
    </recommendedName>
</protein>
<dbReference type="GO" id="GO:0032259">
    <property type="term" value="P:methylation"/>
    <property type="evidence" value="ECO:0007669"/>
    <property type="project" value="UniProtKB-KW"/>
</dbReference>
<dbReference type="GO" id="GO:0010468">
    <property type="term" value="P:regulation of gene expression"/>
    <property type="evidence" value="ECO:0007669"/>
    <property type="project" value="UniProtKB-ARBA"/>
</dbReference>
<feature type="compositionally biased region" description="Low complexity" evidence="12">
    <location>
        <begin position="441"/>
        <end position="452"/>
    </location>
</feature>
<evidence type="ECO:0000259" key="14">
    <source>
        <dbReference type="PROSITE" id="PS51533"/>
    </source>
</evidence>
<evidence type="ECO:0000256" key="12">
    <source>
        <dbReference type="SAM" id="MobiDB-lite"/>
    </source>
</evidence>
<feature type="compositionally biased region" description="Basic and acidic residues" evidence="12">
    <location>
        <begin position="329"/>
        <end position="351"/>
    </location>
</feature>
<dbReference type="EMBL" id="WNWW01000333">
    <property type="protein sequence ID" value="KAF3426224.1"/>
    <property type="molecule type" value="Genomic_DNA"/>
</dbReference>
<dbReference type="InterPro" id="IPR049554">
    <property type="entry name" value="DNMT3_ADD_PHD"/>
</dbReference>
<keyword evidence="16" id="KW-1185">Reference proteome</keyword>
<sequence length="1420" mass="161666">MSAESMNIQIFRKNCTCFVLRLFKVEDPVKILKSAENCPENYRKEKNTQIFFEITKDDKIMFHLAVNLCEQDFEETDLSRKEDTLQGWAGKSVWSMVCAMELGLISSVSQNNVLHDTMPDERSYVNVAGVAVPKSTLPLINNSSVSAASKSSRIRLKSRRRKKKRSSKCASRSKSESPFIRGKEVKENFCKTRRSYDSTTMDNDLNTVDKFWRYQKRRHEGTKNAEQFPCSETRNDDPSVSAGYRDSLAAKRDDNDNLPNQSNHTANILPTRVNIPQTGTSSREVKSSCRNDAGNIASRGYDRSAGNDRWTRRTDFKTSSKPVNVRQKRMVDRDEDKRLRYSREDRNDDHQGNVSVEPESEESSKEQSENEEDLALDELASLDEAESSNFGAARSSNSGDARSSSFREARPSSFGGSTLLNFDEARSSSFNEPPSPNLDESASSSFSEMQSSNLDETASTNFGEARSLSFGREGVSLSFGREGVSLSFGREGVSLSFDDGRSSNFSELRSSNREDETTSSNFGDGKLPNFGEAALLSFDEGGSSNFDERPSNFVETQSTNFDGAPSASSNGEQPSKLDIDELSASKKVSSNEESEDEHSIAKKSKMSSDENTTTAKPMRKVVKAPQKKGSRWSDGCYELRRVTRGSMKVSKDLFVGKLLNEKTQIEPFSSNLESRLTKNLSEARVRAIDAAMQVCFFHLFFVHFLLSHPIYPIETQTYLFQMLRGALGCTLTKPYFTWIENNFPTMIEMMDELKFYPYPNNIQRRLDTLRQKNAKITEKYLLDQKRESQGKKVVEKPKEVPQRNNVDLTRLPLQEQNPGIIAWAKIAGHNWWPAMIIDYRDCCMREPSFGCQWIMWYGDYQLSEVHHQLFMKFDKGIEKMRDYINNTKKHLYMVGVLQASKDYCSRIGLETKNWTLDDALKYFSKAKSSQASSCDTTKKKDSVKIYDKYSACIAEKLIELKKNTDVDDERTDVIKNSDDLRSAMNGNVTFKSLCLRCLKVPKGKMDIHPFFEGSLCRECSDHYKPCMFLFGNDSKCFYCTVCAASGTMIICDKEDCPRVYCTACMKHLLCPTTYEQVLREDPWECFLCAKSQSFTDSFVKPRTNWKAKIISMFRTNFKSNVQQLVKRNHEKKKIRVLSLFDGLSTGLLVLLKLGIAVDKYYASEIDPDALMVSATHFGDRVIHLGNVKGITKEKIKEIAPIDLLIGGSPCNDLSLANPARLGLHDPKGTGVLFFEYSRILDLVKKINNKHHLFWFYENVASMPTEYRLEINKHLGQEPDTIDSADFSPQHRLRLYWHNLPLEPHSLPNQEQQDVQDILTPHCQRYSLVKKIRTVTTKVNSLKQGKLALKPILMKDETDSLWITELEEIFGFPRHYTDVKNLSATKRQKLIGKSWSVQTLTAIFRSLCPFFECNTTETNRP</sequence>
<evidence type="ECO:0000256" key="9">
    <source>
        <dbReference type="ARBA" id="ARBA00022833"/>
    </source>
</evidence>
<dbReference type="InterPro" id="IPR018117">
    <property type="entry name" value="C5_DNA_meth_AS"/>
</dbReference>
<gene>
    <name evidence="15" type="ORF">E2986_12564</name>
</gene>
<dbReference type="PROSITE" id="PS00094">
    <property type="entry name" value="C5_MTASE_1"/>
    <property type="match status" value="1"/>
</dbReference>
<keyword evidence="6 11" id="KW-0949">S-adenosyl-L-methionine</keyword>
<dbReference type="CDD" id="cd05835">
    <property type="entry name" value="PWWP_DNMT3"/>
    <property type="match status" value="1"/>
</dbReference>
<feature type="region of interest" description="Disordered" evidence="12">
    <location>
        <begin position="222"/>
        <end position="460"/>
    </location>
</feature>
<keyword evidence="8" id="KW-0863">Zinc-finger</keyword>
<keyword evidence="4 11" id="KW-0489">Methyltransferase</keyword>
<dbReference type="GO" id="GO:0005634">
    <property type="term" value="C:nucleus"/>
    <property type="evidence" value="ECO:0007669"/>
    <property type="project" value="UniProtKB-SubCell"/>
</dbReference>
<evidence type="ECO:0000313" key="15">
    <source>
        <dbReference type="EMBL" id="KAF3426224.1"/>
    </source>
</evidence>
<dbReference type="SUPFAM" id="SSF53335">
    <property type="entry name" value="S-adenosyl-L-methionine-dependent methyltransferases"/>
    <property type="match status" value="1"/>
</dbReference>
<keyword evidence="3" id="KW-0678">Repressor</keyword>
<dbReference type="GO" id="GO:0003886">
    <property type="term" value="F:DNA (cytosine-5-)-methyltransferase activity"/>
    <property type="evidence" value="ECO:0007669"/>
    <property type="project" value="UniProtKB-EC"/>
</dbReference>
<feature type="region of interest" description="Disordered" evidence="12">
    <location>
        <begin position="492"/>
        <end position="624"/>
    </location>
</feature>
<dbReference type="InterPro" id="IPR029063">
    <property type="entry name" value="SAM-dependent_MTases_sf"/>
</dbReference>
<dbReference type="GO" id="GO:0008270">
    <property type="term" value="F:zinc ion binding"/>
    <property type="evidence" value="ECO:0007669"/>
    <property type="project" value="UniProtKB-KW"/>
</dbReference>
<evidence type="ECO:0000256" key="11">
    <source>
        <dbReference type="PROSITE-ProRule" id="PRU01016"/>
    </source>
</evidence>
<keyword evidence="7" id="KW-0479">Metal-binding</keyword>
<dbReference type="PROSITE" id="PS51533">
    <property type="entry name" value="ADD"/>
    <property type="match status" value="1"/>
</dbReference>
<dbReference type="PROSITE" id="PS51679">
    <property type="entry name" value="SAM_MT_C5"/>
    <property type="match status" value="1"/>
</dbReference>
<dbReference type="Gene3D" id="2.30.30.140">
    <property type="match status" value="1"/>
</dbReference>
<dbReference type="InterPro" id="IPR025766">
    <property type="entry name" value="ADD"/>
</dbReference>
<comment type="caution">
    <text evidence="15">The sequence shown here is derived from an EMBL/GenBank/DDBJ whole genome shotgun (WGS) entry which is preliminary data.</text>
</comment>
<feature type="compositionally biased region" description="Polar residues" evidence="12">
    <location>
        <begin position="553"/>
        <end position="573"/>
    </location>
</feature>
<evidence type="ECO:0000256" key="6">
    <source>
        <dbReference type="ARBA" id="ARBA00022691"/>
    </source>
</evidence>
<reference evidence="15" key="1">
    <citation type="submission" date="2019-11" db="EMBL/GenBank/DDBJ databases">
        <title>The nuclear and mitochondrial genomes of Frieseomelitta varia - a highly eusocial stingless bee (Meliponini) with a permanently sterile worker caste.</title>
        <authorList>
            <person name="Freitas F.C.P."/>
            <person name="Lourenco A.P."/>
            <person name="Nunes F.M.F."/>
            <person name="Paschoal A.R."/>
            <person name="Abreu F.C.P."/>
            <person name="Barbin F.O."/>
            <person name="Bataglia L."/>
            <person name="Cardoso-Junior C.A.M."/>
            <person name="Cervoni M.S."/>
            <person name="Silva S.R."/>
            <person name="Dalarmi F."/>
            <person name="Del Lama M.A."/>
            <person name="Depintor T.S."/>
            <person name="Ferreira K.M."/>
            <person name="Goria P.S."/>
            <person name="Jaskot M.C."/>
            <person name="Lago D.C."/>
            <person name="Luna-Lucena D."/>
            <person name="Moda L.M."/>
            <person name="Nascimento L."/>
            <person name="Pedrino M."/>
            <person name="Rabico F.O."/>
            <person name="Sanches F.C."/>
            <person name="Santos D.E."/>
            <person name="Santos C.G."/>
            <person name="Vieira J."/>
            <person name="Lopes T.F."/>
            <person name="Barchuk A.R."/>
            <person name="Hartfelder K."/>
            <person name="Simoes Z.L.P."/>
            <person name="Bitondi M.M.G."/>
            <person name="Pinheiro D.G."/>
        </authorList>
    </citation>
    <scope>NUCLEOTIDE SEQUENCE</scope>
    <source>
        <strain evidence="15">USP_RPSP 00005682</strain>
        <tissue evidence="15">Whole individual</tissue>
    </source>
</reference>
<dbReference type="Gene3D" id="3.40.50.150">
    <property type="entry name" value="Vaccinia Virus protein VP39"/>
    <property type="match status" value="1"/>
</dbReference>
<dbReference type="Pfam" id="PF21255">
    <property type="entry name" value="DNMT3_ADD_GATA1-like"/>
    <property type="match status" value="1"/>
</dbReference>
<dbReference type="Pfam" id="PF00855">
    <property type="entry name" value="PWWP"/>
    <property type="match status" value="1"/>
</dbReference>
<evidence type="ECO:0000256" key="10">
    <source>
        <dbReference type="ARBA" id="ARBA00023242"/>
    </source>
</evidence>
<evidence type="ECO:0000313" key="16">
    <source>
        <dbReference type="Proteomes" id="UP000655588"/>
    </source>
</evidence>
<dbReference type="SUPFAM" id="SSF57903">
    <property type="entry name" value="FYVE/PHD zinc finger"/>
    <property type="match status" value="1"/>
</dbReference>
<evidence type="ECO:0000256" key="5">
    <source>
        <dbReference type="ARBA" id="ARBA00022679"/>
    </source>
</evidence>